<dbReference type="InterPro" id="IPR000253">
    <property type="entry name" value="FHA_dom"/>
</dbReference>
<proteinExistence type="inferred from homology"/>
<dbReference type="InterPro" id="IPR008984">
    <property type="entry name" value="SMAD_FHA_dom_sf"/>
</dbReference>
<dbReference type="GO" id="GO:0015079">
    <property type="term" value="F:potassium ion transmembrane transporter activity"/>
    <property type="evidence" value="ECO:0007669"/>
    <property type="project" value="InterPro"/>
</dbReference>
<evidence type="ECO:0000259" key="5">
    <source>
        <dbReference type="PROSITE" id="PS51192"/>
    </source>
</evidence>
<protein>
    <recommendedName>
        <fullName evidence="8">RNA helicase</fullName>
    </recommendedName>
</protein>
<dbReference type="SUPFAM" id="SSF49879">
    <property type="entry name" value="SMAD/FHA domain"/>
    <property type="match status" value="1"/>
</dbReference>
<comment type="similarity">
    <text evidence="2">Belongs to the HAK/KUP transporter (TC 2.A.72.3) family.</text>
</comment>
<dbReference type="Pfam" id="PF02705">
    <property type="entry name" value="K_trans"/>
    <property type="match status" value="1"/>
</dbReference>
<dbReference type="GO" id="GO:0005524">
    <property type="term" value="F:ATP binding"/>
    <property type="evidence" value="ECO:0007669"/>
    <property type="project" value="InterPro"/>
</dbReference>
<evidence type="ECO:0000256" key="3">
    <source>
        <dbReference type="SAM" id="MobiDB-lite"/>
    </source>
</evidence>
<dbReference type="SMART" id="SM00487">
    <property type="entry name" value="DEXDc"/>
    <property type="match status" value="1"/>
</dbReference>
<evidence type="ECO:0008006" key="8">
    <source>
        <dbReference type="Google" id="ProtNLM"/>
    </source>
</evidence>
<dbReference type="InterPro" id="IPR003855">
    <property type="entry name" value="K+_transporter"/>
</dbReference>
<gene>
    <name evidence="6" type="ORF">RHSIM_Rhsim11G0181500</name>
</gene>
<feature type="domain" description="Helicase ATP-binding" evidence="5">
    <location>
        <begin position="628"/>
        <end position="757"/>
    </location>
</feature>
<dbReference type="Gene3D" id="3.40.50.300">
    <property type="entry name" value="P-loop containing nucleotide triphosphate hydrolases"/>
    <property type="match status" value="1"/>
</dbReference>
<feature type="region of interest" description="Disordered" evidence="3">
    <location>
        <begin position="1"/>
        <end position="33"/>
    </location>
</feature>
<organism evidence="6 7">
    <name type="scientific">Rhododendron simsii</name>
    <name type="common">Sims's rhododendron</name>
    <dbReference type="NCBI Taxonomy" id="118357"/>
    <lineage>
        <taxon>Eukaryota</taxon>
        <taxon>Viridiplantae</taxon>
        <taxon>Streptophyta</taxon>
        <taxon>Embryophyta</taxon>
        <taxon>Tracheophyta</taxon>
        <taxon>Spermatophyta</taxon>
        <taxon>Magnoliopsida</taxon>
        <taxon>eudicotyledons</taxon>
        <taxon>Gunneridae</taxon>
        <taxon>Pentapetalae</taxon>
        <taxon>asterids</taxon>
        <taxon>Ericales</taxon>
        <taxon>Ericaceae</taxon>
        <taxon>Ericoideae</taxon>
        <taxon>Rhodoreae</taxon>
        <taxon>Rhododendron</taxon>
    </lineage>
</organism>
<dbReference type="PROSITE" id="PS51192">
    <property type="entry name" value="HELICASE_ATP_BIND_1"/>
    <property type="match status" value="1"/>
</dbReference>
<comment type="subcellular location">
    <subcellularLocation>
        <location evidence="1">Cell membrane</location>
        <topology evidence="1">Multi-pass membrane protein</topology>
    </subcellularLocation>
</comment>
<dbReference type="InterPro" id="IPR014001">
    <property type="entry name" value="Helicase_ATP-bd"/>
</dbReference>
<dbReference type="InterPro" id="IPR011545">
    <property type="entry name" value="DEAD/DEAH_box_helicase_dom"/>
</dbReference>
<evidence type="ECO:0000259" key="4">
    <source>
        <dbReference type="PROSITE" id="PS50006"/>
    </source>
</evidence>
<reference evidence="6" key="1">
    <citation type="submission" date="2019-11" db="EMBL/GenBank/DDBJ databases">
        <authorList>
            <person name="Liu Y."/>
            <person name="Hou J."/>
            <person name="Li T.-Q."/>
            <person name="Guan C.-H."/>
            <person name="Wu X."/>
            <person name="Wu H.-Z."/>
            <person name="Ling F."/>
            <person name="Zhang R."/>
            <person name="Shi X.-G."/>
            <person name="Ren J.-P."/>
            <person name="Chen E.-F."/>
            <person name="Sun J.-M."/>
        </authorList>
    </citation>
    <scope>NUCLEOTIDE SEQUENCE</scope>
    <source>
        <strain evidence="6">Adult_tree_wgs_1</strain>
        <tissue evidence="6">Leaves</tissue>
    </source>
</reference>
<keyword evidence="7" id="KW-1185">Reference proteome</keyword>
<dbReference type="PROSITE" id="PS50006">
    <property type="entry name" value="FHA_DOMAIN"/>
    <property type="match status" value="1"/>
</dbReference>
<dbReference type="GO" id="GO:0003676">
    <property type="term" value="F:nucleic acid binding"/>
    <property type="evidence" value="ECO:0007669"/>
    <property type="project" value="InterPro"/>
</dbReference>
<evidence type="ECO:0000313" key="7">
    <source>
        <dbReference type="Proteomes" id="UP000626092"/>
    </source>
</evidence>
<dbReference type="OrthoDB" id="687730at2759"/>
<dbReference type="Gene3D" id="2.60.200.20">
    <property type="match status" value="1"/>
</dbReference>
<comment type="caution">
    <text evidence="6">The sequence shown here is derived from an EMBL/GenBank/DDBJ whole genome shotgun (WGS) entry which is preliminary data.</text>
</comment>
<dbReference type="PANTHER" id="PTHR30540:SF10">
    <property type="entry name" value="POTASSIUM TRANSPORTER 8"/>
    <property type="match status" value="1"/>
</dbReference>
<dbReference type="PANTHER" id="PTHR30540">
    <property type="entry name" value="OSMOTIC STRESS POTASSIUM TRANSPORTER"/>
    <property type="match status" value="1"/>
</dbReference>
<dbReference type="SUPFAM" id="SSF52540">
    <property type="entry name" value="P-loop containing nucleoside triphosphate hydrolases"/>
    <property type="match status" value="1"/>
</dbReference>
<dbReference type="Proteomes" id="UP000626092">
    <property type="component" value="Unassembled WGS sequence"/>
</dbReference>
<dbReference type="GO" id="GO:0005886">
    <property type="term" value="C:plasma membrane"/>
    <property type="evidence" value="ECO:0007669"/>
    <property type="project" value="UniProtKB-SubCell"/>
</dbReference>
<feature type="domain" description="FHA" evidence="4">
    <location>
        <begin position="30"/>
        <end position="85"/>
    </location>
</feature>
<sequence length="757" mass="84597">MAEEGSTLKLIMEKGPREGETLEFPPGSTIQIGRGRGRVVRNGKLPINDDGISTNHLSIDSTESGEWLVTDVGSSNGTVLNGSDLTPKTPSHLRNGDVIKIGEFTSIKVVIEAVDRGGGASRLRRNPRRGGGSKANLASIGEDSELGLGFGGELGKPVENPRRRGRPRKENVEPQESLCEVNDVGEYDTVGPSRTKQGRELSTRITRSSKKKENSNLEAETSGQIVDKMTRGGRTRKKVLQNEPLESVKNEILDEKEETECEKVEKNSKNQENSSVGGNGCQVAEISSQIVGKMTKEGTRRTKNLQGEPLESVENKVVDEKGDEECERVEESLLNEQSEAVRGEVGEGGGLDLEKMTLDEWFDYLEVYLPKQIHDETEEMILQMNQMAQRVQQFILEQKSEKEKDVEVPVACIILVFLLAPQYYRLGFLFASILIAWLVCISPIDVYNIIYWNPHVYKPLSPYYMYKFLKKTERGGGILLCITGSEALFSDLGHFSQFSIKENKLGYVCCQVLQLICLFCGMKLWIKHKATDNHEVELYANEDDVGPAGIANTMACSSISCTRSSCGKPSHHHWDFLHYPTVFCFGLLPKGQNSTHLAQYPWPDLHSRDQLRRELEEKGIVQPTPIQTFVFVLPLIMVALQEELMMPIVPGEGPFGLIICPSRELARQTYEVVEEFLVPMTKCGFPELRPLLCIGGVDMRSQMEVVKRGVHIVVATPGRLKDMLAKKKMNLDNCRYLTLDEADRLVDLGFEDDIRGI</sequence>
<dbReference type="Pfam" id="PF00498">
    <property type="entry name" value="FHA"/>
    <property type="match status" value="1"/>
</dbReference>
<dbReference type="EMBL" id="WJXA01000011">
    <property type="protein sequence ID" value="KAF7127041.1"/>
    <property type="molecule type" value="Genomic_DNA"/>
</dbReference>
<dbReference type="Pfam" id="PF00270">
    <property type="entry name" value="DEAD"/>
    <property type="match status" value="1"/>
</dbReference>
<accession>A0A834G948</accession>
<evidence type="ECO:0000313" key="6">
    <source>
        <dbReference type="EMBL" id="KAF7127041.1"/>
    </source>
</evidence>
<dbReference type="InterPro" id="IPR053951">
    <property type="entry name" value="K_trans_N"/>
</dbReference>
<feature type="region of interest" description="Disordered" evidence="3">
    <location>
        <begin position="256"/>
        <end position="280"/>
    </location>
</feature>
<feature type="compositionally biased region" description="Basic and acidic residues" evidence="3">
    <location>
        <begin position="11"/>
        <end position="20"/>
    </location>
</feature>
<evidence type="ECO:0000256" key="2">
    <source>
        <dbReference type="ARBA" id="ARBA00008440"/>
    </source>
</evidence>
<dbReference type="AlphaFoldDB" id="A0A834G948"/>
<feature type="region of interest" description="Disordered" evidence="3">
    <location>
        <begin position="119"/>
        <end position="241"/>
    </location>
</feature>
<dbReference type="InterPro" id="IPR027417">
    <property type="entry name" value="P-loop_NTPase"/>
</dbReference>
<name>A0A834G948_RHOSS</name>
<evidence type="ECO:0000256" key="1">
    <source>
        <dbReference type="ARBA" id="ARBA00004651"/>
    </source>
</evidence>
<dbReference type="SMART" id="SM00240">
    <property type="entry name" value="FHA"/>
    <property type="match status" value="1"/>
</dbReference>